<dbReference type="Gene3D" id="2.40.170.20">
    <property type="entry name" value="TonB-dependent receptor, beta-barrel domain"/>
    <property type="match status" value="1"/>
</dbReference>
<evidence type="ECO:0000256" key="5">
    <source>
        <dbReference type="ARBA" id="ARBA00022692"/>
    </source>
</evidence>
<evidence type="ECO:0000259" key="17">
    <source>
        <dbReference type="Pfam" id="PF07715"/>
    </source>
</evidence>
<feature type="chain" id="PRO_5031005286" evidence="15">
    <location>
        <begin position="24"/>
        <end position="754"/>
    </location>
</feature>
<dbReference type="AlphaFoldDB" id="A0A7X0JPV5"/>
<dbReference type="Gene3D" id="2.170.130.10">
    <property type="entry name" value="TonB-dependent receptor, plug domain"/>
    <property type="match status" value="1"/>
</dbReference>
<dbReference type="PROSITE" id="PS51257">
    <property type="entry name" value="PROKAR_LIPOPROTEIN"/>
    <property type="match status" value="1"/>
</dbReference>
<dbReference type="InterPro" id="IPR036942">
    <property type="entry name" value="Beta-barrel_TonB_sf"/>
</dbReference>
<gene>
    <name evidence="18" type="ORF">HNR48_000333</name>
</gene>
<dbReference type="GO" id="GO:0009279">
    <property type="term" value="C:cell outer membrane"/>
    <property type="evidence" value="ECO:0007669"/>
    <property type="project" value="UniProtKB-SubCell"/>
</dbReference>
<accession>A0A7X0JPV5</accession>
<dbReference type="InterPro" id="IPR000531">
    <property type="entry name" value="Beta-barrel_TonB"/>
</dbReference>
<keyword evidence="4" id="KW-0410">Iron transport</keyword>
<keyword evidence="9 13" id="KW-0798">TonB box</keyword>
<dbReference type="PANTHER" id="PTHR32552">
    <property type="entry name" value="FERRICHROME IRON RECEPTOR-RELATED"/>
    <property type="match status" value="1"/>
</dbReference>
<evidence type="ECO:0000256" key="2">
    <source>
        <dbReference type="ARBA" id="ARBA00022448"/>
    </source>
</evidence>
<keyword evidence="5 12" id="KW-0812">Transmembrane</keyword>
<proteinExistence type="inferred from homology"/>
<dbReference type="InterPro" id="IPR039426">
    <property type="entry name" value="TonB-dep_rcpt-like"/>
</dbReference>
<feature type="domain" description="TonB-dependent receptor-like beta-barrel" evidence="16">
    <location>
        <begin position="262"/>
        <end position="719"/>
    </location>
</feature>
<evidence type="ECO:0000256" key="10">
    <source>
        <dbReference type="ARBA" id="ARBA00023136"/>
    </source>
</evidence>
<keyword evidence="6 15" id="KW-0732">Signal</keyword>
<keyword evidence="10 12" id="KW-0472">Membrane</keyword>
<dbReference type="SUPFAM" id="SSF56935">
    <property type="entry name" value="Porins"/>
    <property type="match status" value="1"/>
</dbReference>
<reference evidence="18 19" key="1">
    <citation type="submission" date="2020-08" db="EMBL/GenBank/DDBJ databases">
        <title>Genomic Encyclopedia of Type Strains, Phase IV (KMG-IV): sequencing the most valuable type-strain genomes for metagenomic binning, comparative biology and taxonomic classification.</title>
        <authorList>
            <person name="Goeker M."/>
        </authorList>
    </citation>
    <scope>NUCLEOTIDE SEQUENCE [LARGE SCALE GENOMIC DNA]</scope>
    <source>
        <strain evidence="18 19">DSM 22368</strain>
    </source>
</reference>
<evidence type="ECO:0000256" key="11">
    <source>
        <dbReference type="ARBA" id="ARBA00023237"/>
    </source>
</evidence>
<organism evidence="18 19">
    <name type="scientific">Pseudoteredinibacter isoporae</name>
    <dbReference type="NCBI Taxonomy" id="570281"/>
    <lineage>
        <taxon>Bacteria</taxon>
        <taxon>Pseudomonadati</taxon>
        <taxon>Pseudomonadota</taxon>
        <taxon>Gammaproteobacteria</taxon>
        <taxon>Cellvibrionales</taxon>
        <taxon>Cellvibrionaceae</taxon>
        <taxon>Pseudoteredinibacter</taxon>
    </lineage>
</organism>
<evidence type="ECO:0000256" key="13">
    <source>
        <dbReference type="RuleBase" id="RU003357"/>
    </source>
</evidence>
<evidence type="ECO:0000259" key="16">
    <source>
        <dbReference type="Pfam" id="PF00593"/>
    </source>
</evidence>
<evidence type="ECO:0000256" key="8">
    <source>
        <dbReference type="ARBA" id="ARBA00023065"/>
    </source>
</evidence>
<dbReference type="EMBL" id="JACHHT010000001">
    <property type="protein sequence ID" value="MBB6520055.1"/>
    <property type="molecule type" value="Genomic_DNA"/>
</dbReference>
<feature type="domain" description="TonB-dependent receptor plug" evidence="17">
    <location>
        <begin position="44"/>
        <end position="153"/>
    </location>
</feature>
<dbReference type="Pfam" id="PF00593">
    <property type="entry name" value="TonB_dep_Rec_b-barrel"/>
    <property type="match status" value="1"/>
</dbReference>
<keyword evidence="11 12" id="KW-0998">Cell outer membrane</keyword>
<dbReference type="GO" id="GO:0015344">
    <property type="term" value="F:siderophore uptake transmembrane transporter activity"/>
    <property type="evidence" value="ECO:0007669"/>
    <property type="project" value="TreeGrafter"/>
</dbReference>
<keyword evidence="3 12" id="KW-1134">Transmembrane beta strand</keyword>
<dbReference type="PANTHER" id="PTHR32552:SF89">
    <property type="entry name" value="CATECHOLATE SIDEROPHORE RECEPTOR FIU"/>
    <property type="match status" value="1"/>
</dbReference>
<protein>
    <submittedName>
        <fullName evidence="18">Outer membrane receptor protein involved in Fe transport</fullName>
    </submittedName>
</protein>
<feature type="region of interest" description="Disordered" evidence="14">
    <location>
        <begin position="633"/>
        <end position="652"/>
    </location>
</feature>
<feature type="compositionally biased region" description="Polar residues" evidence="14">
    <location>
        <begin position="633"/>
        <end position="647"/>
    </location>
</feature>
<evidence type="ECO:0000256" key="14">
    <source>
        <dbReference type="SAM" id="MobiDB-lite"/>
    </source>
</evidence>
<keyword evidence="2 12" id="KW-0813">Transport</keyword>
<dbReference type="Proteomes" id="UP000528457">
    <property type="component" value="Unassembled WGS sequence"/>
</dbReference>
<keyword evidence="8" id="KW-0406">Ion transport</keyword>
<name>A0A7X0JPV5_9GAMM</name>
<dbReference type="PROSITE" id="PS52016">
    <property type="entry name" value="TONB_DEPENDENT_REC_3"/>
    <property type="match status" value="1"/>
</dbReference>
<evidence type="ECO:0000256" key="15">
    <source>
        <dbReference type="SAM" id="SignalP"/>
    </source>
</evidence>
<feature type="signal peptide" evidence="15">
    <location>
        <begin position="1"/>
        <end position="23"/>
    </location>
</feature>
<evidence type="ECO:0000256" key="3">
    <source>
        <dbReference type="ARBA" id="ARBA00022452"/>
    </source>
</evidence>
<evidence type="ECO:0000256" key="1">
    <source>
        <dbReference type="ARBA" id="ARBA00004571"/>
    </source>
</evidence>
<dbReference type="Pfam" id="PF07715">
    <property type="entry name" value="Plug"/>
    <property type="match status" value="1"/>
</dbReference>
<sequence>MKAKFLPLAIQAAIACASTTAMAQESALEEVVVTGTANGSEVRKLDAAFAITNVNDEDIAKLSPKSTADLLKSIPGVWAESSGGVAGANVFVRGFPAGGDAPFYTLQLEGAPIFPPSTLSFLENTTLFRVDETIERVEGLRGGPQPVQDNGQPGLTTNFILKRGHDESEGLVKYTTSDYDLQRFDAVASGKITDGLYYMVGGYVKSSPGVRDAGFSAEKGRQFTVNITKELENGSLSGYHRVTDDHGTWYLPGALNVPGVDASYTQVGTLNRQARILAGPNGDVRNVDLGDGRGWDGSVSGLNADFDINENWSLSNNLNFTQGDADTLGFVPNGGAVNVGQLLADPSLDASAVVVGDITGAVTGNAISADRYLQQFGVWEVRKNIESFTNNLSLTGSYDSVDFVLGYYTATTSVDEFWSLGNQKYYVVGQGGERVNGIACNAADVDSCGWNYDIDATGDMTQNAVYATVTYRFNDELSVDFGVRNEEHDVDYSVDEGLTGNISKFVNYNENKTSFTVGANYALTEDQGLFARVSKGFKLPYFDDFRDNYGAFQGGEDLIKEVKQFELGYKASFETVSAYLTFFGNEVVGDTFVAQPGAPAQVFTNEAYGLEVDVKWVHESGFSLLANATIQETEITESPDNNGNEAQRQPPYQIRLSPSYDIELNDGMSATLYGTLTAVDDRFSDNGNTVVLPGYEKVDLGVIFYPNEQLSLQLLVDNVTDEEGLTEGDPRNPSAPNGRYILPRTTKFSISYAF</sequence>
<comment type="caution">
    <text evidence="18">The sequence shown here is derived from an EMBL/GenBank/DDBJ whole genome shotgun (WGS) entry which is preliminary data.</text>
</comment>
<evidence type="ECO:0000256" key="9">
    <source>
        <dbReference type="ARBA" id="ARBA00023077"/>
    </source>
</evidence>
<comment type="subcellular location">
    <subcellularLocation>
        <location evidence="1 12">Cell outer membrane</location>
        <topology evidence="1 12">Multi-pass membrane protein</topology>
    </subcellularLocation>
</comment>
<dbReference type="InterPro" id="IPR037066">
    <property type="entry name" value="Plug_dom_sf"/>
</dbReference>
<evidence type="ECO:0000313" key="18">
    <source>
        <dbReference type="EMBL" id="MBB6520055.1"/>
    </source>
</evidence>
<dbReference type="InterPro" id="IPR012910">
    <property type="entry name" value="Plug_dom"/>
</dbReference>
<keyword evidence="19" id="KW-1185">Reference proteome</keyword>
<dbReference type="InParanoid" id="A0A7X0JPV5"/>
<evidence type="ECO:0000256" key="4">
    <source>
        <dbReference type="ARBA" id="ARBA00022496"/>
    </source>
</evidence>
<comment type="similarity">
    <text evidence="12 13">Belongs to the TonB-dependent receptor family.</text>
</comment>
<evidence type="ECO:0000313" key="19">
    <source>
        <dbReference type="Proteomes" id="UP000528457"/>
    </source>
</evidence>
<evidence type="ECO:0000256" key="12">
    <source>
        <dbReference type="PROSITE-ProRule" id="PRU01360"/>
    </source>
</evidence>
<dbReference type="RefSeq" id="WP_166852382.1">
    <property type="nucleotide sequence ID" value="NZ_JAAONY010000001.1"/>
</dbReference>
<keyword evidence="18" id="KW-0675">Receptor</keyword>
<evidence type="ECO:0000256" key="7">
    <source>
        <dbReference type="ARBA" id="ARBA00023004"/>
    </source>
</evidence>
<evidence type="ECO:0000256" key="6">
    <source>
        <dbReference type="ARBA" id="ARBA00022729"/>
    </source>
</evidence>
<keyword evidence="7" id="KW-0408">Iron</keyword>